<organism evidence="1 2">
    <name type="scientific">Providencia alcalifaciens</name>
    <dbReference type="NCBI Taxonomy" id="126385"/>
    <lineage>
        <taxon>Bacteria</taxon>
        <taxon>Pseudomonadati</taxon>
        <taxon>Pseudomonadota</taxon>
        <taxon>Gammaproteobacteria</taxon>
        <taxon>Enterobacterales</taxon>
        <taxon>Morganellaceae</taxon>
        <taxon>Providencia</taxon>
    </lineage>
</organism>
<dbReference type="OrthoDB" id="6465866at2"/>
<evidence type="ECO:0008006" key="3">
    <source>
        <dbReference type="Google" id="ProtNLM"/>
    </source>
</evidence>
<evidence type="ECO:0000313" key="2">
    <source>
        <dbReference type="Proteomes" id="UP000295055"/>
    </source>
</evidence>
<dbReference type="EMBL" id="SMAS01000001">
    <property type="protein sequence ID" value="TCT38508.1"/>
    <property type="molecule type" value="Genomic_DNA"/>
</dbReference>
<protein>
    <recommendedName>
        <fullName evidence="3">MbeCy</fullName>
    </recommendedName>
</protein>
<name>A0A4R3NSI2_9GAMM</name>
<comment type="caution">
    <text evidence="1">The sequence shown here is derived from an EMBL/GenBank/DDBJ whole genome shotgun (WGS) entry which is preliminary data.</text>
</comment>
<accession>A0A4R3NSI2</accession>
<dbReference type="Proteomes" id="UP000295055">
    <property type="component" value="Unassembled WGS sequence"/>
</dbReference>
<dbReference type="RefSeq" id="WP_036953708.1">
    <property type="nucleotide sequence ID" value="NZ_CABKTH010000010.1"/>
</dbReference>
<gene>
    <name evidence="1" type="ORF">EC835_101518</name>
</gene>
<dbReference type="AlphaFoldDB" id="A0A4R3NSI2"/>
<reference evidence="1 2" key="1">
    <citation type="submission" date="2019-03" db="EMBL/GenBank/DDBJ databases">
        <title>Genomic analyses of the natural microbiome of Caenorhabditis elegans.</title>
        <authorList>
            <person name="Samuel B."/>
        </authorList>
    </citation>
    <scope>NUCLEOTIDE SEQUENCE [LARGE SCALE GENOMIC DNA]</scope>
    <source>
        <strain evidence="1 2">JUb102</strain>
    </source>
</reference>
<evidence type="ECO:0000313" key="1">
    <source>
        <dbReference type="EMBL" id="TCT38508.1"/>
    </source>
</evidence>
<proteinExistence type="predicted"/>
<sequence>MSNMKTEIVVVRLTKHERAMLDAIKTTPLLADWLKSLAFSQVEQHEKSQNPK</sequence>